<name>A0A6D2IKQ2_9BRAS</name>
<evidence type="ECO:0000313" key="1">
    <source>
        <dbReference type="EMBL" id="CAA7028236.1"/>
    </source>
</evidence>
<dbReference type="EMBL" id="CACVBM020001065">
    <property type="protein sequence ID" value="CAA7028236.1"/>
    <property type="molecule type" value="Genomic_DNA"/>
</dbReference>
<reference evidence="1" key="1">
    <citation type="submission" date="2020-01" db="EMBL/GenBank/DDBJ databases">
        <authorList>
            <person name="Mishra B."/>
        </authorList>
    </citation>
    <scope>NUCLEOTIDE SEQUENCE [LARGE SCALE GENOMIC DNA]</scope>
</reference>
<proteinExistence type="predicted"/>
<feature type="non-terminal residue" evidence="1">
    <location>
        <position position="51"/>
    </location>
</feature>
<sequence length="51" mass="5097">MNYELFCPVPATAATSGLFPLLASSLGFDSAAARTIGETVVLLSFSGGSGT</sequence>
<protein>
    <submittedName>
        <fullName evidence="1">Uncharacterized protein</fullName>
    </submittedName>
</protein>
<dbReference type="Proteomes" id="UP000467841">
    <property type="component" value="Unassembled WGS sequence"/>
</dbReference>
<gene>
    <name evidence="1" type="ORF">MERR_LOCUS15471</name>
</gene>
<comment type="caution">
    <text evidence="1">The sequence shown here is derived from an EMBL/GenBank/DDBJ whole genome shotgun (WGS) entry which is preliminary data.</text>
</comment>
<evidence type="ECO:0000313" key="2">
    <source>
        <dbReference type="Proteomes" id="UP000467841"/>
    </source>
</evidence>
<accession>A0A6D2IKQ2</accession>
<dbReference type="AlphaFoldDB" id="A0A6D2IKQ2"/>
<feature type="non-terminal residue" evidence="1">
    <location>
        <position position="1"/>
    </location>
</feature>
<organism evidence="1 2">
    <name type="scientific">Microthlaspi erraticum</name>
    <dbReference type="NCBI Taxonomy" id="1685480"/>
    <lineage>
        <taxon>Eukaryota</taxon>
        <taxon>Viridiplantae</taxon>
        <taxon>Streptophyta</taxon>
        <taxon>Embryophyta</taxon>
        <taxon>Tracheophyta</taxon>
        <taxon>Spermatophyta</taxon>
        <taxon>Magnoliopsida</taxon>
        <taxon>eudicotyledons</taxon>
        <taxon>Gunneridae</taxon>
        <taxon>Pentapetalae</taxon>
        <taxon>rosids</taxon>
        <taxon>malvids</taxon>
        <taxon>Brassicales</taxon>
        <taxon>Brassicaceae</taxon>
        <taxon>Coluteocarpeae</taxon>
        <taxon>Microthlaspi</taxon>
    </lineage>
</organism>
<keyword evidence="2" id="KW-1185">Reference proteome</keyword>